<sequence>MWTKTNKSVEPSLFVDPSTGAGHLEVGGYFKYHHLATRLSEVPSAASTSSSTGSCVSWKANSARRKRFGEC</sequence>
<gene>
    <name evidence="2" type="ORF">ASIM_LOCUS14442</name>
</gene>
<organism evidence="4">
    <name type="scientific">Anisakis simplex</name>
    <name type="common">Herring worm</name>
    <dbReference type="NCBI Taxonomy" id="6269"/>
    <lineage>
        <taxon>Eukaryota</taxon>
        <taxon>Metazoa</taxon>
        <taxon>Ecdysozoa</taxon>
        <taxon>Nematoda</taxon>
        <taxon>Chromadorea</taxon>
        <taxon>Rhabditida</taxon>
        <taxon>Spirurina</taxon>
        <taxon>Ascaridomorpha</taxon>
        <taxon>Ascaridoidea</taxon>
        <taxon>Anisakidae</taxon>
        <taxon>Anisakis</taxon>
        <taxon>Anisakis simplex complex</taxon>
    </lineage>
</organism>
<reference evidence="4" key="1">
    <citation type="submission" date="2017-02" db="UniProtKB">
        <authorList>
            <consortium name="WormBaseParasite"/>
        </authorList>
    </citation>
    <scope>IDENTIFICATION</scope>
</reference>
<feature type="compositionally biased region" description="Low complexity" evidence="1">
    <location>
        <begin position="43"/>
        <end position="57"/>
    </location>
</feature>
<name>A0A0M3K2A1_ANISI</name>
<feature type="region of interest" description="Disordered" evidence="1">
    <location>
        <begin position="43"/>
        <end position="71"/>
    </location>
</feature>
<accession>A0A0M3K2A1</accession>
<protein>
    <submittedName>
        <fullName evidence="4">Site-specific DNA-methyltransferase (adenine-specific)</fullName>
    </submittedName>
</protein>
<evidence type="ECO:0000313" key="4">
    <source>
        <dbReference type="WBParaSite" id="ASIM_0001503201-mRNA-1"/>
    </source>
</evidence>
<evidence type="ECO:0000256" key="1">
    <source>
        <dbReference type="SAM" id="MobiDB-lite"/>
    </source>
</evidence>
<evidence type="ECO:0000313" key="2">
    <source>
        <dbReference type="EMBL" id="VDK52441.1"/>
    </source>
</evidence>
<keyword evidence="3" id="KW-1185">Reference proteome</keyword>
<reference evidence="2 3" key="2">
    <citation type="submission" date="2018-11" db="EMBL/GenBank/DDBJ databases">
        <authorList>
            <consortium name="Pathogen Informatics"/>
        </authorList>
    </citation>
    <scope>NUCLEOTIDE SEQUENCE [LARGE SCALE GENOMIC DNA]</scope>
</reference>
<proteinExistence type="predicted"/>
<dbReference type="AlphaFoldDB" id="A0A0M3K2A1"/>
<feature type="compositionally biased region" description="Basic residues" evidence="1">
    <location>
        <begin position="62"/>
        <end position="71"/>
    </location>
</feature>
<dbReference type="EMBL" id="UYRR01031758">
    <property type="protein sequence ID" value="VDK52441.1"/>
    <property type="molecule type" value="Genomic_DNA"/>
</dbReference>
<dbReference type="WBParaSite" id="ASIM_0001503201-mRNA-1">
    <property type="protein sequence ID" value="ASIM_0001503201-mRNA-1"/>
    <property type="gene ID" value="ASIM_0001503201"/>
</dbReference>
<evidence type="ECO:0000313" key="3">
    <source>
        <dbReference type="Proteomes" id="UP000267096"/>
    </source>
</evidence>
<dbReference type="Proteomes" id="UP000267096">
    <property type="component" value="Unassembled WGS sequence"/>
</dbReference>